<dbReference type="EMBL" id="QWLN02005722">
    <property type="protein sequence ID" value="TEA37145.1"/>
    <property type="molecule type" value="Genomic_DNA"/>
</dbReference>
<dbReference type="InterPro" id="IPR050504">
    <property type="entry name" value="IgSF_BTN/MOG"/>
</dbReference>
<gene>
    <name evidence="7" type="ORF">DBR06_SOUSAS210323</name>
</gene>
<dbReference type="GO" id="GO:0005102">
    <property type="term" value="F:signaling receptor binding"/>
    <property type="evidence" value="ECO:0007669"/>
    <property type="project" value="TreeGrafter"/>
</dbReference>
<dbReference type="GO" id="GO:0050852">
    <property type="term" value="P:T cell receptor signaling pathway"/>
    <property type="evidence" value="ECO:0007669"/>
    <property type="project" value="TreeGrafter"/>
</dbReference>
<dbReference type="PANTHER" id="PTHR24100">
    <property type="entry name" value="BUTYROPHILIN"/>
    <property type="match status" value="1"/>
</dbReference>
<evidence type="ECO:0000313" key="7">
    <source>
        <dbReference type="EMBL" id="TEA37145.1"/>
    </source>
</evidence>
<evidence type="ECO:0000256" key="1">
    <source>
        <dbReference type="ARBA" id="ARBA00004370"/>
    </source>
</evidence>
<keyword evidence="3" id="KW-1133">Transmembrane helix</keyword>
<feature type="domain" description="Butyrophilin subfamily 3 member A2-like Ig-C" evidence="6">
    <location>
        <begin position="69"/>
        <end position="144"/>
    </location>
</feature>
<dbReference type="GO" id="GO:0009897">
    <property type="term" value="C:external side of plasma membrane"/>
    <property type="evidence" value="ECO:0007669"/>
    <property type="project" value="TreeGrafter"/>
</dbReference>
<organism evidence="7 8">
    <name type="scientific">Sousa chinensis</name>
    <name type="common">Indo-pacific humpbacked dolphin</name>
    <name type="synonym">Steno chinensis</name>
    <dbReference type="NCBI Taxonomy" id="103600"/>
    <lineage>
        <taxon>Eukaryota</taxon>
        <taxon>Metazoa</taxon>
        <taxon>Chordata</taxon>
        <taxon>Craniata</taxon>
        <taxon>Vertebrata</taxon>
        <taxon>Euteleostomi</taxon>
        <taxon>Mammalia</taxon>
        <taxon>Eutheria</taxon>
        <taxon>Laurasiatheria</taxon>
        <taxon>Artiodactyla</taxon>
        <taxon>Whippomorpha</taxon>
        <taxon>Cetacea</taxon>
        <taxon>Odontoceti</taxon>
        <taxon>Delphinidae</taxon>
        <taxon>Sousa</taxon>
    </lineage>
</organism>
<dbReference type="FunFam" id="2.60.40.10:FF:000088">
    <property type="entry name" value="Butyrophilin subfamily 1 member A1"/>
    <property type="match status" value="1"/>
</dbReference>
<evidence type="ECO:0000259" key="6">
    <source>
        <dbReference type="Pfam" id="PF22705"/>
    </source>
</evidence>
<feature type="non-terminal residue" evidence="7">
    <location>
        <position position="1"/>
    </location>
</feature>
<accession>A0A484GNA1</accession>
<evidence type="ECO:0000313" key="8">
    <source>
        <dbReference type="Proteomes" id="UP000295264"/>
    </source>
</evidence>
<evidence type="ECO:0000256" key="4">
    <source>
        <dbReference type="ARBA" id="ARBA00023136"/>
    </source>
</evidence>
<dbReference type="PANTHER" id="PTHR24100:SF102">
    <property type="entry name" value="SELECTION AND UPKEEP OF INTRAEPITHELIAL T-CELLS PROTEIN 2-RELATED"/>
    <property type="match status" value="1"/>
</dbReference>
<comment type="caution">
    <text evidence="7">The sequence shown here is derived from an EMBL/GenBank/DDBJ whole genome shotgun (WGS) entry which is preliminary data.</text>
</comment>
<reference evidence="7 8" key="1">
    <citation type="journal article" date="2018" name="Genomics">
        <title>Molecular footprints of inshore aquatic adaptation in Indo-Pacific humpback dolphin (Sousa chinensis).</title>
        <authorList>
            <person name="Ming Y."/>
            <person name="Jian J."/>
            <person name="Yu F."/>
            <person name="Yu X."/>
            <person name="Wang J."/>
            <person name="Liu W."/>
        </authorList>
    </citation>
    <scope>NUCLEOTIDE SEQUENCE [LARGE SCALE GENOMIC DNA]</scope>
    <source>
        <strain evidence="7">MY-2018</strain>
        <tissue evidence="7">Skin</tissue>
    </source>
</reference>
<keyword evidence="5" id="KW-0393">Immunoglobulin domain</keyword>
<comment type="subcellular location">
    <subcellularLocation>
        <location evidence="1">Membrane</location>
    </subcellularLocation>
</comment>
<keyword evidence="4" id="KW-0472">Membrane</keyword>
<dbReference type="Proteomes" id="UP000295264">
    <property type="component" value="Unassembled WGS sequence"/>
</dbReference>
<evidence type="ECO:0000256" key="3">
    <source>
        <dbReference type="ARBA" id="ARBA00022989"/>
    </source>
</evidence>
<keyword evidence="8" id="KW-1185">Reference proteome</keyword>
<keyword evidence="2" id="KW-0812">Transmembrane</keyword>
<protein>
    <recommendedName>
        <fullName evidence="6">Butyrophilin subfamily 3 member A2-like Ig-C domain-containing protein</fullName>
    </recommendedName>
</protein>
<proteinExistence type="predicted"/>
<name>A0A484GNA1_SOUCH</name>
<dbReference type="InterPro" id="IPR053896">
    <property type="entry name" value="BTN3A2-like_Ig-C"/>
</dbReference>
<dbReference type="SUPFAM" id="SSF48726">
    <property type="entry name" value="Immunoglobulin"/>
    <property type="match status" value="1"/>
</dbReference>
<dbReference type="InterPro" id="IPR013783">
    <property type="entry name" value="Ig-like_fold"/>
</dbReference>
<dbReference type="AlphaFoldDB" id="A0A484GNA1"/>
<dbReference type="Gene3D" id="2.60.40.10">
    <property type="entry name" value="Immunoglobulins"/>
    <property type="match status" value="2"/>
</dbReference>
<evidence type="ECO:0000256" key="5">
    <source>
        <dbReference type="ARBA" id="ARBA00023319"/>
    </source>
</evidence>
<evidence type="ECO:0000256" key="2">
    <source>
        <dbReference type="ARBA" id="ARBA00022692"/>
    </source>
</evidence>
<sequence>NGKDLYGETISKYVEWTELLKEVTGEGKVTLRFLNVNAAADGWYHCFFKDGDFCDEAIREVKVTATSLETQILVHPPNTKGLLVECNSRGWFLQPQMEWRDSRGEIILPSSKFHSQHTDKSFNLKMTLLLRWSSYGNVTCYLRN</sequence>
<feature type="non-terminal residue" evidence="7">
    <location>
        <position position="144"/>
    </location>
</feature>
<dbReference type="InterPro" id="IPR036179">
    <property type="entry name" value="Ig-like_dom_sf"/>
</dbReference>
<dbReference type="Pfam" id="PF22705">
    <property type="entry name" value="C2-set_3"/>
    <property type="match status" value="1"/>
</dbReference>
<dbReference type="GO" id="GO:0001817">
    <property type="term" value="P:regulation of cytokine production"/>
    <property type="evidence" value="ECO:0007669"/>
    <property type="project" value="TreeGrafter"/>
</dbReference>